<dbReference type="STRING" id="70415.A0A5S6R2D4"/>
<dbReference type="WBParaSite" id="TMUE_3000013640.1">
    <property type="protein sequence ID" value="TMUE_3000013640.1"/>
    <property type="gene ID" value="WBGene00301997"/>
</dbReference>
<protein>
    <submittedName>
        <fullName evidence="2">Uncharacterized protein</fullName>
    </submittedName>
</protein>
<dbReference type="AlphaFoldDB" id="A0A5S6R2D4"/>
<sequence length="192" mass="21823">MQDPLAVEELISGLDTIVMKLRKVQDEIESSLPEDKLEQEVNLYMMMERSIRDLRVEARLYLGKKKDQTHVKEAEDGRSSAPVLPKWNLSKFDSYVLLFTAFWDQFDSGVHSRTDISDVTKFVYLRTCLVGTAVDAIAGYSITGANYPAAVVTLKSRFGRPKMIAEKHILELAEMEKCSRPQRQSCATFTTH</sequence>
<accession>A0A5S6R2D4</accession>
<dbReference type="PANTHER" id="PTHR22954:SF3">
    <property type="entry name" value="PROTEIN CBG08539"/>
    <property type="match status" value="1"/>
</dbReference>
<name>A0A5S6R2D4_TRIMR</name>
<dbReference type="InterPro" id="IPR005312">
    <property type="entry name" value="DUF1759"/>
</dbReference>
<reference evidence="2" key="1">
    <citation type="submission" date="2019-12" db="UniProtKB">
        <authorList>
            <consortium name="WormBaseParasite"/>
        </authorList>
    </citation>
    <scope>IDENTIFICATION</scope>
</reference>
<proteinExistence type="predicted"/>
<dbReference type="Pfam" id="PF03564">
    <property type="entry name" value="DUF1759"/>
    <property type="match status" value="1"/>
</dbReference>
<keyword evidence="1" id="KW-1185">Reference proteome</keyword>
<evidence type="ECO:0000313" key="2">
    <source>
        <dbReference type="WBParaSite" id="TMUE_3000013640.1"/>
    </source>
</evidence>
<dbReference type="PANTHER" id="PTHR22954">
    <property type="entry name" value="RETROVIRAL PROTEASE-RELATED"/>
    <property type="match status" value="1"/>
</dbReference>
<evidence type="ECO:0000313" key="1">
    <source>
        <dbReference type="Proteomes" id="UP000046395"/>
    </source>
</evidence>
<dbReference type="Proteomes" id="UP000046395">
    <property type="component" value="Unassembled WGS sequence"/>
</dbReference>
<organism evidence="1 2">
    <name type="scientific">Trichuris muris</name>
    <name type="common">Mouse whipworm</name>
    <dbReference type="NCBI Taxonomy" id="70415"/>
    <lineage>
        <taxon>Eukaryota</taxon>
        <taxon>Metazoa</taxon>
        <taxon>Ecdysozoa</taxon>
        <taxon>Nematoda</taxon>
        <taxon>Enoplea</taxon>
        <taxon>Dorylaimia</taxon>
        <taxon>Trichinellida</taxon>
        <taxon>Trichuridae</taxon>
        <taxon>Trichuris</taxon>
    </lineage>
</organism>